<dbReference type="PANTHER" id="PTHR10157">
    <property type="entry name" value="DOPAMINE BETA HYDROXYLASE RELATED"/>
    <property type="match status" value="1"/>
</dbReference>
<dbReference type="InterPro" id="IPR000323">
    <property type="entry name" value="Cu2_ascorb_mOase_N"/>
</dbReference>
<evidence type="ECO:0000256" key="8">
    <source>
        <dbReference type="ARBA" id="ARBA00023033"/>
    </source>
</evidence>
<evidence type="ECO:0000256" key="4">
    <source>
        <dbReference type="ARBA" id="ARBA00022723"/>
    </source>
</evidence>
<dbReference type="Proteomes" id="UP000085678">
    <property type="component" value="Unplaced"/>
</dbReference>
<protein>
    <submittedName>
        <fullName evidence="15">DBH-like monooxygenase protein 1 homolog</fullName>
    </submittedName>
</protein>
<dbReference type="GO" id="GO:0006589">
    <property type="term" value="P:octopamine biosynthetic process"/>
    <property type="evidence" value="ECO:0007669"/>
    <property type="project" value="TreeGrafter"/>
</dbReference>
<dbReference type="InterPro" id="IPR036939">
    <property type="entry name" value="Cu2_ascorb_mOase_N_sf"/>
</dbReference>
<keyword evidence="9" id="KW-0472">Membrane</keyword>
<evidence type="ECO:0000313" key="15">
    <source>
        <dbReference type="RefSeq" id="XP_013388237.1"/>
    </source>
</evidence>
<dbReference type="PROSITE" id="PS00085">
    <property type="entry name" value="CU2_MONOOXYGENASE_2"/>
    <property type="match status" value="1"/>
</dbReference>
<keyword evidence="4" id="KW-0479">Metal-binding</keyword>
<evidence type="ECO:0000256" key="3">
    <source>
        <dbReference type="ARBA" id="ARBA00010676"/>
    </source>
</evidence>
<dbReference type="GO" id="GO:0042421">
    <property type="term" value="P:norepinephrine biosynthetic process"/>
    <property type="evidence" value="ECO:0007669"/>
    <property type="project" value="TreeGrafter"/>
</dbReference>
<dbReference type="GeneID" id="106157205"/>
<evidence type="ECO:0000256" key="1">
    <source>
        <dbReference type="ARBA" id="ARBA00001973"/>
    </source>
</evidence>
<dbReference type="Pfam" id="PF01082">
    <property type="entry name" value="Cu2_monooxygen"/>
    <property type="match status" value="1"/>
</dbReference>
<dbReference type="InterPro" id="IPR014784">
    <property type="entry name" value="Cu2_ascorb_mOase-like_C"/>
</dbReference>
<dbReference type="InterPro" id="IPR008977">
    <property type="entry name" value="PHM/PNGase_F_dom_sf"/>
</dbReference>
<proteinExistence type="inferred from homology"/>
<dbReference type="InParanoid" id="A0A1S3HQC2"/>
<dbReference type="GO" id="GO:0004500">
    <property type="term" value="F:dopamine beta-monooxygenase activity"/>
    <property type="evidence" value="ECO:0007669"/>
    <property type="project" value="InterPro"/>
</dbReference>
<name>A0A1S3HQC2_LINAN</name>
<dbReference type="Gene3D" id="2.60.120.230">
    <property type="match status" value="1"/>
</dbReference>
<dbReference type="Gene3D" id="2.60.120.310">
    <property type="entry name" value="Copper type II, ascorbate-dependent monooxygenase, N-terminal domain"/>
    <property type="match status" value="1"/>
</dbReference>
<dbReference type="SUPFAM" id="SSF49742">
    <property type="entry name" value="PHM/PNGase F"/>
    <property type="match status" value="2"/>
</dbReference>
<feature type="domain" description="DOMON" evidence="13">
    <location>
        <begin position="38"/>
        <end position="151"/>
    </location>
</feature>
<dbReference type="InterPro" id="IPR028460">
    <property type="entry name" value="Tbh/DBH"/>
</dbReference>
<dbReference type="KEGG" id="lak:106157205"/>
<dbReference type="FunCoup" id="A0A1S3HQC2">
    <property type="interactions" value="3"/>
</dbReference>
<evidence type="ECO:0000256" key="9">
    <source>
        <dbReference type="ARBA" id="ARBA00023136"/>
    </source>
</evidence>
<dbReference type="CDD" id="cd09631">
    <property type="entry name" value="DOMON_DOH"/>
    <property type="match status" value="1"/>
</dbReference>
<evidence type="ECO:0000313" key="14">
    <source>
        <dbReference type="Proteomes" id="UP000085678"/>
    </source>
</evidence>
<sequence>MIFTRAVIVGYFLLSVVFAQATSTGSDGFTHSIVLKEDAYHLLWKFDDLSITFEAQVKTTGYVGLGFSPSGGMSSADIVLGWVKDGQAYLKDSYAISKDAPKTDDNQDVELLSGSENGTFTTLRFRRKLDTCDPRDFVITTSTVRLIWSYHLHDPDTDMDLRYHGYQNRGTKSVHLLAPAQPSGNMADPPDAYHVEMRNTKVHLPATKDTIYWCNGFKPPATNGVHHVIKFNAIIQPGNEEFVHHLILYACFHDFNTTAHDRKEWECYTPNMPPTMVHCYKPFIGWAIGSGEFRYPPHVGQPFGGEGDPTFLILETHYDNPAKRRGVIDSSGLRLTFIPRRRQFDAGIIQTGVLVNLTNHNIPPYYSKFYNWGQCDSGCLSEAMKNRTNEIHVFATLLHTHLIGSAVYVRHFRGQVELPWLSHDGHYDFNYQEYRHLPKEVTVKPGDTIVTYCQYNSARKKNFTWGGFGTREEMCQGYIAYYPKLPLSTCNSAPLQSHLAEVLPDIKIASHKHGLFIKVEGPEKYVNKTFKEVLQTEVDWQDKRVRMTYQNLTVNGSHFFACTGANLKKLYIGQTLSSVKPYFPPKSTDCRSDTYRDHRINQAVSSECVKNYIAVFVALALAMRFP</sequence>
<dbReference type="GO" id="GO:0042420">
    <property type="term" value="P:dopamine catabolic process"/>
    <property type="evidence" value="ECO:0007669"/>
    <property type="project" value="TreeGrafter"/>
</dbReference>
<dbReference type="InterPro" id="IPR000945">
    <property type="entry name" value="DBH-like"/>
</dbReference>
<evidence type="ECO:0000256" key="7">
    <source>
        <dbReference type="ARBA" id="ARBA00023008"/>
    </source>
</evidence>
<dbReference type="OrthoDB" id="10003276at2759"/>
<feature type="chain" id="PRO_5010360014" evidence="12">
    <location>
        <begin position="20"/>
        <end position="626"/>
    </location>
</feature>
<dbReference type="AlphaFoldDB" id="A0A1S3HQC2"/>
<evidence type="ECO:0000256" key="12">
    <source>
        <dbReference type="SAM" id="SignalP"/>
    </source>
</evidence>
<dbReference type="FunFam" id="2.60.120.310:FF:000004">
    <property type="entry name" value="DBH-like monooxygenase protein 1"/>
    <property type="match status" value="1"/>
</dbReference>
<reference evidence="15" key="1">
    <citation type="submission" date="2025-08" db="UniProtKB">
        <authorList>
            <consortium name="RefSeq"/>
        </authorList>
    </citation>
    <scope>IDENTIFICATION</scope>
    <source>
        <tissue evidence="15">Gonads</tissue>
    </source>
</reference>
<dbReference type="Pfam" id="PF03712">
    <property type="entry name" value="Cu2_monoox_C"/>
    <property type="match status" value="1"/>
</dbReference>
<dbReference type="InterPro" id="IPR045266">
    <property type="entry name" value="DOH_DOMON"/>
</dbReference>
<evidence type="ECO:0000256" key="5">
    <source>
        <dbReference type="ARBA" id="ARBA00022729"/>
    </source>
</evidence>
<keyword evidence="11" id="KW-0325">Glycoprotein</keyword>
<gene>
    <name evidence="15" type="primary">LOC106157205</name>
</gene>
<dbReference type="InterPro" id="IPR014783">
    <property type="entry name" value="Cu2_ascorb_mOase_CS-2"/>
</dbReference>
<accession>A0A1S3HQC2</accession>
<evidence type="ECO:0000259" key="13">
    <source>
        <dbReference type="PROSITE" id="PS50836"/>
    </source>
</evidence>
<organism evidence="14 15">
    <name type="scientific">Lingula anatina</name>
    <name type="common">Brachiopod</name>
    <name type="synonym">Lingula unguis</name>
    <dbReference type="NCBI Taxonomy" id="7574"/>
    <lineage>
        <taxon>Eukaryota</taxon>
        <taxon>Metazoa</taxon>
        <taxon>Spiralia</taxon>
        <taxon>Lophotrochozoa</taxon>
        <taxon>Brachiopoda</taxon>
        <taxon>Linguliformea</taxon>
        <taxon>Lingulata</taxon>
        <taxon>Lingulida</taxon>
        <taxon>Linguloidea</taxon>
        <taxon>Lingulidae</taxon>
        <taxon>Lingula</taxon>
    </lineage>
</organism>
<keyword evidence="8" id="KW-0503">Monooxygenase</keyword>
<dbReference type="PROSITE" id="PS50836">
    <property type="entry name" value="DOMON"/>
    <property type="match status" value="1"/>
</dbReference>
<dbReference type="GO" id="GO:0030667">
    <property type="term" value="C:secretory granule membrane"/>
    <property type="evidence" value="ECO:0007669"/>
    <property type="project" value="TreeGrafter"/>
</dbReference>
<comment type="similarity">
    <text evidence="3">Belongs to the copper type II ascorbate-dependent monooxygenase family.</text>
</comment>
<comment type="cofactor">
    <cofactor evidence="1">
        <name>Cu(2+)</name>
        <dbReference type="ChEBI" id="CHEBI:29036"/>
    </cofactor>
</comment>
<dbReference type="InterPro" id="IPR024548">
    <property type="entry name" value="Cu2_monoox_C"/>
</dbReference>
<evidence type="ECO:0000256" key="11">
    <source>
        <dbReference type="ARBA" id="ARBA00023180"/>
    </source>
</evidence>
<keyword evidence="7" id="KW-0186">Copper</keyword>
<dbReference type="GO" id="GO:0005507">
    <property type="term" value="F:copper ion binding"/>
    <property type="evidence" value="ECO:0007669"/>
    <property type="project" value="InterPro"/>
</dbReference>
<comment type="subcellular location">
    <subcellularLocation>
        <location evidence="2">Membrane</location>
    </subcellularLocation>
</comment>
<dbReference type="FunFam" id="2.60.120.230:FF:000001">
    <property type="entry name" value="Monooxygenase, DBH-like 1"/>
    <property type="match status" value="1"/>
</dbReference>
<dbReference type="FunFam" id="2.60.40.1210:FF:000001">
    <property type="entry name" value="Monooxygenase, DBH-like 1, like"/>
    <property type="match status" value="1"/>
</dbReference>
<dbReference type="PRINTS" id="PR00767">
    <property type="entry name" value="DBMONOXGNASE"/>
</dbReference>
<dbReference type="RefSeq" id="XP_013388237.1">
    <property type="nucleotide sequence ID" value="XM_013532783.1"/>
</dbReference>
<dbReference type="InterPro" id="IPR005018">
    <property type="entry name" value="DOMON_domain"/>
</dbReference>
<feature type="signal peptide" evidence="12">
    <location>
        <begin position="1"/>
        <end position="19"/>
    </location>
</feature>
<dbReference type="GO" id="GO:0005615">
    <property type="term" value="C:extracellular space"/>
    <property type="evidence" value="ECO:0007669"/>
    <property type="project" value="TreeGrafter"/>
</dbReference>
<evidence type="ECO:0000256" key="2">
    <source>
        <dbReference type="ARBA" id="ARBA00004370"/>
    </source>
</evidence>
<keyword evidence="10" id="KW-1015">Disulfide bond</keyword>
<dbReference type="SUPFAM" id="SSF49344">
    <property type="entry name" value="CBD9-like"/>
    <property type="match status" value="1"/>
</dbReference>
<keyword evidence="5 12" id="KW-0732">Signal</keyword>
<dbReference type="Gene3D" id="2.60.40.1210">
    <property type="entry name" value="Cellobiose dehydrogenase, cytochrome domain"/>
    <property type="match status" value="1"/>
</dbReference>
<dbReference type="PANTHER" id="PTHR10157:SF23">
    <property type="entry name" value="MOXD1 HOMOLOG 1"/>
    <property type="match status" value="1"/>
</dbReference>
<evidence type="ECO:0000256" key="10">
    <source>
        <dbReference type="ARBA" id="ARBA00023157"/>
    </source>
</evidence>
<dbReference type="Pfam" id="PF03351">
    <property type="entry name" value="DOMON"/>
    <property type="match status" value="1"/>
</dbReference>
<keyword evidence="6" id="KW-0560">Oxidoreductase</keyword>
<dbReference type="SMART" id="SM00664">
    <property type="entry name" value="DoH"/>
    <property type="match status" value="1"/>
</dbReference>
<keyword evidence="14" id="KW-1185">Reference proteome</keyword>
<evidence type="ECO:0000256" key="6">
    <source>
        <dbReference type="ARBA" id="ARBA00023002"/>
    </source>
</evidence>